<accession>A0A9W8A827</accession>
<feature type="domain" description="Ubiquitin-like protease family profile" evidence="6">
    <location>
        <begin position="13"/>
        <end position="176"/>
    </location>
</feature>
<dbReference type="GO" id="GO:0000338">
    <property type="term" value="P:protein deneddylation"/>
    <property type="evidence" value="ECO:0007669"/>
    <property type="project" value="TreeGrafter"/>
</dbReference>
<dbReference type="EMBL" id="JANBPU010000007">
    <property type="protein sequence ID" value="KAJ1921080.1"/>
    <property type="molecule type" value="Genomic_DNA"/>
</dbReference>
<evidence type="ECO:0000313" key="7">
    <source>
        <dbReference type="EMBL" id="KAJ1921080.1"/>
    </source>
</evidence>
<evidence type="ECO:0000256" key="3">
    <source>
        <dbReference type="ARBA" id="ARBA00022801"/>
    </source>
</evidence>
<dbReference type="SUPFAM" id="SSF54001">
    <property type="entry name" value="Cysteine proteinases"/>
    <property type="match status" value="1"/>
</dbReference>
<dbReference type="InterPro" id="IPR003653">
    <property type="entry name" value="Peptidase_C48_C"/>
</dbReference>
<dbReference type="Pfam" id="PF02902">
    <property type="entry name" value="Peptidase_C48"/>
    <property type="match status" value="1"/>
</dbReference>
<evidence type="ECO:0000259" key="6">
    <source>
        <dbReference type="PROSITE" id="PS50600"/>
    </source>
</evidence>
<evidence type="ECO:0000256" key="2">
    <source>
        <dbReference type="ARBA" id="ARBA00022670"/>
    </source>
</evidence>
<keyword evidence="4" id="KW-0788">Thiol protease</keyword>
<dbReference type="PANTHER" id="PTHR46468:SF1">
    <property type="entry name" value="SENTRIN-SPECIFIC PROTEASE 8"/>
    <property type="match status" value="1"/>
</dbReference>
<keyword evidence="3 7" id="KW-0378">Hydrolase</keyword>
<dbReference type="PANTHER" id="PTHR46468">
    <property type="entry name" value="SENTRIN-SPECIFIC PROTEASE 8"/>
    <property type="match status" value="1"/>
</dbReference>
<evidence type="ECO:0000313" key="8">
    <source>
        <dbReference type="Proteomes" id="UP001150538"/>
    </source>
</evidence>
<keyword evidence="2" id="KW-0645">Protease</keyword>
<dbReference type="AlphaFoldDB" id="A0A9W8A827"/>
<evidence type="ECO:0000256" key="1">
    <source>
        <dbReference type="ARBA" id="ARBA00005234"/>
    </source>
</evidence>
<dbReference type="Proteomes" id="UP001150538">
    <property type="component" value="Unassembled WGS sequence"/>
</dbReference>
<organism evidence="7 8">
    <name type="scientific">Mycoemilia scoparia</name>
    <dbReference type="NCBI Taxonomy" id="417184"/>
    <lineage>
        <taxon>Eukaryota</taxon>
        <taxon>Fungi</taxon>
        <taxon>Fungi incertae sedis</taxon>
        <taxon>Zoopagomycota</taxon>
        <taxon>Kickxellomycotina</taxon>
        <taxon>Kickxellomycetes</taxon>
        <taxon>Kickxellales</taxon>
        <taxon>Kickxellaceae</taxon>
        <taxon>Mycoemilia</taxon>
    </lineage>
</organism>
<proteinExistence type="inferred from homology"/>
<dbReference type="GO" id="GO:0008234">
    <property type="term" value="F:cysteine-type peptidase activity"/>
    <property type="evidence" value="ECO:0007669"/>
    <property type="project" value="UniProtKB-KW"/>
</dbReference>
<dbReference type="OrthoDB" id="5065855at2759"/>
<dbReference type="InterPro" id="IPR044613">
    <property type="entry name" value="Nep1/2-like"/>
</dbReference>
<sequence length="347" mass="39664">MLADVVILDYGNVEVRNSDFESLRAEGWLTGEIINFYLTYLELSEFNEKNSVVVFLGTYTAYRITNTKSITTVDNISTQLSTDLHSKEVIMIPLNHRNHWSLLVFCKITKTFYHYDSISKYNRDFAERAVKRLTRALDPEAAKSAQSRYFFKSMQTPQQNNDHDCGIYVLAIAEELARRYINHRPSIIRSSSASSSTRTTPVLSTASSSASSSQRSSGFSTKSNSDTSGYSYKQQQHSNPFSNNSFFNKMSDITGPSFCSYSSPLSAFPYSNDYNDTASSHLQTAHYDTESTRSEDLGVDEGSDNDLIADFPRNFWRVTEEDIEYPVNMRQRMRRLILELQRRKLYG</sequence>
<protein>
    <submittedName>
        <fullName evidence="7">SUMO1 sentrin specific peptidase 8</fullName>
        <ecNumber evidence="7">3.4.22.68</ecNumber>
    </submittedName>
</protein>
<keyword evidence="8" id="KW-1185">Reference proteome</keyword>
<dbReference type="PROSITE" id="PS50600">
    <property type="entry name" value="ULP_PROTEASE"/>
    <property type="match status" value="1"/>
</dbReference>
<evidence type="ECO:0000256" key="4">
    <source>
        <dbReference type="ARBA" id="ARBA00022807"/>
    </source>
</evidence>
<comment type="similarity">
    <text evidence="1">Belongs to the peptidase C48 family.</text>
</comment>
<comment type="caution">
    <text evidence="7">The sequence shown here is derived from an EMBL/GenBank/DDBJ whole genome shotgun (WGS) entry which is preliminary data.</text>
</comment>
<dbReference type="GO" id="GO:0006508">
    <property type="term" value="P:proteolysis"/>
    <property type="evidence" value="ECO:0007669"/>
    <property type="project" value="UniProtKB-KW"/>
</dbReference>
<dbReference type="EC" id="3.4.22.68" evidence="7"/>
<feature type="region of interest" description="Disordered" evidence="5">
    <location>
        <begin position="190"/>
        <end position="237"/>
    </location>
</feature>
<evidence type="ECO:0000256" key="5">
    <source>
        <dbReference type="SAM" id="MobiDB-lite"/>
    </source>
</evidence>
<gene>
    <name evidence="7" type="primary">SENP8</name>
    <name evidence="7" type="ORF">H4219_000938</name>
</gene>
<feature type="compositionally biased region" description="Low complexity" evidence="5">
    <location>
        <begin position="190"/>
        <end position="223"/>
    </location>
</feature>
<name>A0A9W8A827_9FUNG</name>
<dbReference type="Gene3D" id="3.40.395.10">
    <property type="entry name" value="Adenoviral Proteinase, Chain A"/>
    <property type="match status" value="1"/>
</dbReference>
<feature type="compositionally biased region" description="Polar residues" evidence="5">
    <location>
        <begin position="224"/>
        <end position="237"/>
    </location>
</feature>
<dbReference type="InterPro" id="IPR038765">
    <property type="entry name" value="Papain-like_cys_pep_sf"/>
</dbReference>
<dbReference type="GO" id="GO:0019784">
    <property type="term" value="F:deNEDDylase activity"/>
    <property type="evidence" value="ECO:0007669"/>
    <property type="project" value="InterPro"/>
</dbReference>
<reference evidence="7" key="1">
    <citation type="submission" date="2022-07" db="EMBL/GenBank/DDBJ databases">
        <title>Phylogenomic reconstructions and comparative analyses of Kickxellomycotina fungi.</title>
        <authorList>
            <person name="Reynolds N.K."/>
            <person name="Stajich J.E."/>
            <person name="Barry K."/>
            <person name="Grigoriev I.V."/>
            <person name="Crous P."/>
            <person name="Smith M.E."/>
        </authorList>
    </citation>
    <scope>NUCLEOTIDE SEQUENCE</scope>
    <source>
        <strain evidence="7">NBRC 100468</strain>
    </source>
</reference>